<dbReference type="Pfam" id="PF13577">
    <property type="entry name" value="SnoaL_4"/>
    <property type="match status" value="1"/>
</dbReference>
<sequence length="174" mass="18152">MDITQMGHELRALTDRAGIEDLVGRYARSLDERVLDEEWAAAFLTEDVTVEWPVGTLHGRGAVLELVRRAMAPFGPTVHLATGTVVEVDGDRASARGALLSTHVLADGAGELFVSAGHLDNELVRTADGWRIARQSLRIAWTRGTPPAPATGSGAGATAETGAEAGEGAEAGTG</sequence>
<evidence type="ECO:0000313" key="3">
    <source>
        <dbReference type="EMBL" id="QNP63392.1"/>
    </source>
</evidence>
<dbReference type="InterPro" id="IPR037401">
    <property type="entry name" value="SnoaL-like"/>
</dbReference>
<dbReference type="InterPro" id="IPR032710">
    <property type="entry name" value="NTF2-like_dom_sf"/>
</dbReference>
<feature type="compositionally biased region" description="Low complexity" evidence="1">
    <location>
        <begin position="150"/>
        <end position="168"/>
    </location>
</feature>
<evidence type="ECO:0000256" key="1">
    <source>
        <dbReference type="SAM" id="MobiDB-lite"/>
    </source>
</evidence>
<name>A0A7H0HS76_9ACTN</name>
<dbReference type="RefSeq" id="WP_187740553.1">
    <property type="nucleotide sequence ID" value="NZ_CP060825.1"/>
</dbReference>
<feature type="region of interest" description="Disordered" evidence="1">
    <location>
        <begin position="143"/>
        <end position="174"/>
    </location>
</feature>
<dbReference type="CDD" id="cd00531">
    <property type="entry name" value="NTF2_like"/>
    <property type="match status" value="1"/>
</dbReference>
<dbReference type="Gene3D" id="3.10.450.50">
    <property type="match status" value="1"/>
</dbReference>
<dbReference type="EMBL" id="CP060825">
    <property type="protein sequence ID" value="QNP63392.1"/>
    <property type="molecule type" value="Genomic_DNA"/>
</dbReference>
<feature type="domain" description="SnoaL-like" evidence="2">
    <location>
        <begin position="12"/>
        <end position="134"/>
    </location>
</feature>
<evidence type="ECO:0000313" key="4">
    <source>
        <dbReference type="Proteomes" id="UP000516230"/>
    </source>
</evidence>
<keyword evidence="4" id="KW-1185">Reference proteome</keyword>
<accession>A0A7H0HS76</accession>
<dbReference type="KEGG" id="sgj:IAG43_10900"/>
<organism evidence="3 4">
    <name type="scientific">Streptomyces genisteinicus</name>
    <dbReference type="NCBI Taxonomy" id="2768068"/>
    <lineage>
        <taxon>Bacteria</taxon>
        <taxon>Bacillati</taxon>
        <taxon>Actinomycetota</taxon>
        <taxon>Actinomycetes</taxon>
        <taxon>Kitasatosporales</taxon>
        <taxon>Streptomycetaceae</taxon>
        <taxon>Streptomyces</taxon>
    </lineage>
</organism>
<proteinExistence type="predicted"/>
<dbReference type="Proteomes" id="UP000516230">
    <property type="component" value="Chromosome"/>
</dbReference>
<dbReference type="SUPFAM" id="SSF54427">
    <property type="entry name" value="NTF2-like"/>
    <property type="match status" value="1"/>
</dbReference>
<dbReference type="AlphaFoldDB" id="A0A7H0HS76"/>
<gene>
    <name evidence="3" type="ORF">IAG43_10900</name>
</gene>
<reference evidence="3 4" key="1">
    <citation type="submission" date="2020-08" db="EMBL/GenBank/DDBJ databases">
        <title>A novel species.</title>
        <authorList>
            <person name="Gao J."/>
        </authorList>
    </citation>
    <scope>NUCLEOTIDE SEQUENCE [LARGE SCALE GENOMIC DNA]</scope>
    <source>
        <strain evidence="3 4">CRPJ-33</strain>
    </source>
</reference>
<protein>
    <submittedName>
        <fullName evidence="3">Nuclear transport factor 2 family protein</fullName>
    </submittedName>
</protein>
<evidence type="ECO:0000259" key="2">
    <source>
        <dbReference type="Pfam" id="PF13577"/>
    </source>
</evidence>